<evidence type="ECO:0000256" key="2">
    <source>
        <dbReference type="ARBA" id="ARBA00023015"/>
    </source>
</evidence>
<name>A0A7S4IM18_9STRA</name>
<organism evidence="8">
    <name type="scientific">Odontella aurita</name>
    <dbReference type="NCBI Taxonomy" id="265563"/>
    <lineage>
        <taxon>Eukaryota</taxon>
        <taxon>Sar</taxon>
        <taxon>Stramenopiles</taxon>
        <taxon>Ochrophyta</taxon>
        <taxon>Bacillariophyta</taxon>
        <taxon>Mediophyceae</taxon>
        <taxon>Biddulphiophycidae</taxon>
        <taxon>Eupodiscales</taxon>
        <taxon>Odontellaceae</taxon>
        <taxon>Odontella</taxon>
    </lineage>
</organism>
<reference evidence="8" key="1">
    <citation type="submission" date="2021-01" db="EMBL/GenBank/DDBJ databases">
        <authorList>
            <person name="Corre E."/>
            <person name="Pelletier E."/>
            <person name="Niang G."/>
            <person name="Scheremetjew M."/>
            <person name="Finn R."/>
            <person name="Kale V."/>
            <person name="Holt S."/>
            <person name="Cochrane G."/>
            <person name="Meng A."/>
            <person name="Brown T."/>
            <person name="Cohen L."/>
        </authorList>
    </citation>
    <scope>NUCLEOTIDE SEQUENCE</scope>
    <source>
        <strain evidence="8">Isolate 1302-5</strain>
    </source>
</reference>
<dbReference type="EMBL" id="HBKQ01018862">
    <property type="protein sequence ID" value="CAE2233270.1"/>
    <property type="molecule type" value="Transcribed_RNA"/>
</dbReference>
<evidence type="ECO:0000259" key="7">
    <source>
        <dbReference type="PROSITE" id="PS00715"/>
    </source>
</evidence>
<feature type="region of interest" description="Disordered" evidence="6">
    <location>
        <begin position="220"/>
        <end position="245"/>
    </location>
</feature>
<keyword evidence="2" id="KW-0805">Transcription regulation</keyword>
<dbReference type="InterPro" id="IPR007627">
    <property type="entry name" value="RNA_pol_sigma70_r2"/>
</dbReference>
<evidence type="ECO:0000256" key="3">
    <source>
        <dbReference type="ARBA" id="ARBA00023082"/>
    </source>
</evidence>
<accession>A0A7S4IM18</accession>
<proteinExistence type="inferred from homology"/>
<evidence type="ECO:0000313" key="8">
    <source>
        <dbReference type="EMBL" id="CAE2233270.1"/>
    </source>
</evidence>
<gene>
    <name evidence="8" type="ORF">OAUR00152_LOCUS12804</name>
</gene>
<evidence type="ECO:0000256" key="4">
    <source>
        <dbReference type="ARBA" id="ARBA00023125"/>
    </source>
</evidence>
<dbReference type="GO" id="GO:0003677">
    <property type="term" value="F:DNA binding"/>
    <property type="evidence" value="ECO:0007669"/>
    <property type="project" value="UniProtKB-KW"/>
</dbReference>
<sequence>MLHRPVLPSCFTECEERRRKMASSWSSCNYRFACAALFLTLLPEGAAMVSKSPTKRGLLSTASHIQIQRSGGAAALLSEAREKQRQRLKEIGADSRDLYSSMLEAKLSSQNGPSNRSWTEALFGETEDEVDALAAENLAARVREEASTVADLQTATGSEIPNMELHLQMEAARNRSGSSKGKAESTAAAFIDGHVEGATNIEKVAMSALPLQLPGPAASVIASTSRNGKKTKQSRVRIKATASSKPIRVETKQRRFTSTDADINSKSTKDVSGVMSAKKFSTQRVSHEEEIELARIVQRGSQLHRVKTDFEAQNGRDITRQEWADLAGLESPKELRRLVSTYRSAKNKLVTANMGLVHAVVRSQYGPWARQRGISVEELVQEGSLGLIRAAELFDPSRGLRFSTYATIWIKGVLSNSKVDEIITLPAREKTKWNKIRKASADMLREHGNVGQYRPKAKEVAMRTGLKTEEVESLTRKMQKAQNLLSLDYQYETHGRSGTDSSKGDLHNDRALHADSDLVERLQLRADVIAVLARNLDPREARLMRLRYGLKDGISRSLTECAEAMGVSHETARRLSLQCLKKLREADDADSLQEYLLTVA</sequence>
<feature type="domain" description="RNA polymerase sigma-70" evidence="7">
    <location>
        <begin position="378"/>
        <end position="391"/>
    </location>
</feature>
<keyword evidence="4" id="KW-0238">DNA-binding</keyword>
<dbReference type="PANTHER" id="PTHR30603">
    <property type="entry name" value="RNA POLYMERASE SIGMA FACTOR RPO"/>
    <property type="match status" value="1"/>
</dbReference>
<dbReference type="InterPro" id="IPR014284">
    <property type="entry name" value="RNA_pol_sigma-70_dom"/>
</dbReference>
<dbReference type="PRINTS" id="PR00046">
    <property type="entry name" value="SIGMA70FCT"/>
</dbReference>
<dbReference type="InterPro" id="IPR013325">
    <property type="entry name" value="RNA_pol_sigma_r2"/>
</dbReference>
<keyword evidence="5" id="KW-0804">Transcription</keyword>
<dbReference type="NCBIfam" id="TIGR02937">
    <property type="entry name" value="sigma70-ECF"/>
    <property type="match status" value="1"/>
</dbReference>
<dbReference type="SUPFAM" id="SSF88946">
    <property type="entry name" value="Sigma2 domain of RNA polymerase sigma factors"/>
    <property type="match status" value="1"/>
</dbReference>
<dbReference type="Gene3D" id="1.20.140.160">
    <property type="match status" value="1"/>
</dbReference>
<dbReference type="InterPro" id="IPR007630">
    <property type="entry name" value="RNA_pol_sigma70_r4"/>
</dbReference>
<dbReference type="InterPro" id="IPR000943">
    <property type="entry name" value="RNA_pol_sigma70"/>
</dbReference>
<dbReference type="AlphaFoldDB" id="A0A7S4IM18"/>
<dbReference type="PANTHER" id="PTHR30603:SF47">
    <property type="entry name" value="RNA POLYMERASE SIGMA FACTOR SIGD, CHLOROPLASTIC"/>
    <property type="match status" value="1"/>
</dbReference>
<dbReference type="Pfam" id="PF04545">
    <property type="entry name" value="Sigma70_r4"/>
    <property type="match status" value="1"/>
</dbReference>
<dbReference type="Pfam" id="PF04542">
    <property type="entry name" value="Sigma70_r2"/>
    <property type="match status" value="1"/>
</dbReference>
<protein>
    <recommendedName>
        <fullName evidence="7">RNA polymerase sigma-70 domain-containing protein</fullName>
    </recommendedName>
</protein>
<evidence type="ECO:0000256" key="6">
    <source>
        <dbReference type="SAM" id="MobiDB-lite"/>
    </source>
</evidence>
<dbReference type="GO" id="GO:0016987">
    <property type="term" value="F:sigma factor activity"/>
    <property type="evidence" value="ECO:0007669"/>
    <property type="project" value="UniProtKB-KW"/>
</dbReference>
<comment type="similarity">
    <text evidence="1">Belongs to the sigma-70 factor family.</text>
</comment>
<evidence type="ECO:0000256" key="1">
    <source>
        <dbReference type="ARBA" id="ARBA00007788"/>
    </source>
</evidence>
<evidence type="ECO:0000256" key="5">
    <source>
        <dbReference type="ARBA" id="ARBA00023163"/>
    </source>
</evidence>
<dbReference type="InterPro" id="IPR013324">
    <property type="entry name" value="RNA_pol_sigma_r3/r4-like"/>
</dbReference>
<dbReference type="SUPFAM" id="SSF88659">
    <property type="entry name" value="Sigma3 and sigma4 domains of RNA polymerase sigma factors"/>
    <property type="match status" value="1"/>
</dbReference>
<dbReference type="PROSITE" id="PS00715">
    <property type="entry name" value="SIGMA70_1"/>
    <property type="match status" value="1"/>
</dbReference>
<dbReference type="Gene3D" id="1.20.120.1810">
    <property type="match status" value="1"/>
</dbReference>
<feature type="compositionally biased region" description="Basic residues" evidence="6">
    <location>
        <begin position="227"/>
        <end position="238"/>
    </location>
</feature>
<keyword evidence="3" id="KW-0731">Sigma factor</keyword>
<dbReference type="InterPro" id="IPR050239">
    <property type="entry name" value="Sigma-70_RNA_pol_init_factors"/>
</dbReference>
<dbReference type="GO" id="GO:0006352">
    <property type="term" value="P:DNA-templated transcription initiation"/>
    <property type="evidence" value="ECO:0007669"/>
    <property type="project" value="InterPro"/>
</dbReference>